<dbReference type="PANTHER" id="PTHR36573">
    <property type="entry name" value="INTERMEMBRANE PHOSPHOLIPID TRANSPORT SYSTEM BINDING PROTEIN MLAC"/>
    <property type="match status" value="1"/>
</dbReference>
<dbReference type="EMBL" id="UOFT01000054">
    <property type="protein sequence ID" value="VAW96830.1"/>
    <property type="molecule type" value="Genomic_DNA"/>
</dbReference>
<dbReference type="PANTHER" id="PTHR36573:SF1">
    <property type="entry name" value="INTERMEMBRANE PHOSPHOLIPID TRANSPORT SYSTEM BINDING PROTEIN MLAC"/>
    <property type="match status" value="1"/>
</dbReference>
<protein>
    <submittedName>
        <fullName evidence="1">Uncharacterized ABC transporter, auxiliary component YrbC</fullName>
    </submittedName>
</protein>
<evidence type="ECO:0000313" key="1">
    <source>
        <dbReference type="EMBL" id="VAW96830.1"/>
    </source>
</evidence>
<dbReference type="PIRSF" id="PIRSF004649">
    <property type="entry name" value="MlaC"/>
    <property type="match status" value="1"/>
</dbReference>
<proteinExistence type="predicted"/>
<dbReference type="Pfam" id="PF05494">
    <property type="entry name" value="MlaC"/>
    <property type="match status" value="1"/>
</dbReference>
<dbReference type="InterPro" id="IPR042245">
    <property type="entry name" value="Tgt2/MlaC_sf"/>
</dbReference>
<accession>A0A3B1A5K3</accession>
<dbReference type="AlphaFoldDB" id="A0A3B1A5K3"/>
<name>A0A3B1A5K3_9ZZZZ</name>
<organism evidence="1">
    <name type="scientific">hydrothermal vent metagenome</name>
    <dbReference type="NCBI Taxonomy" id="652676"/>
    <lineage>
        <taxon>unclassified sequences</taxon>
        <taxon>metagenomes</taxon>
        <taxon>ecological metagenomes</taxon>
    </lineage>
</organism>
<dbReference type="InterPro" id="IPR008869">
    <property type="entry name" value="MlaC/ttg2D"/>
</dbReference>
<dbReference type="Gene3D" id="3.10.450.710">
    <property type="entry name" value="Tgt2/MlaC"/>
    <property type="match status" value="1"/>
</dbReference>
<sequence length="212" mass="23757">MILNSVSKYSVAFMGLVAFIIVSAAPVYAVGSADEPQALVKSTTEKMFAKLKAEKQNLDKNPQLVYGLVSDIVLPHFDFITMSKWVLGKNWRSASRAQKIGFIKAFRELMVRTYSVALLEYTDSKIKYKPLRDDVSKGDVTVKTQVEMESGSPVAINYSLHKKKKGWKVYDISVEGVSLIANYRTTFASEVKQKGLDALIARLQKHNKKKEA</sequence>
<reference evidence="1" key="1">
    <citation type="submission" date="2018-06" db="EMBL/GenBank/DDBJ databases">
        <authorList>
            <person name="Zhirakovskaya E."/>
        </authorList>
    </citation>
    <scope>NUCLEOTIDE SEQUENCE</scope>
</reference>
<gene>
    <name evidence="1" type="ORF">MNBD_GAMMA23-1340</name>
</gene>